<organism evidence="6 7">
    <name type="scientific">Saponaria officinalis</name>
    <name type="common">Common soapwort</name>
    <name type="synonym">Lychnis saponaria</name>
    <dbReference type="NCBI Taxonomy" id="3572"/>
    <lineage>
        <taxon>Eukaryota</taxon>
        <taxon>Viridiplantae</taxon>
        <taxon>Streptophyta</taxon>
        <taxon>Embryophyta</taxon>
        <taxon>Tracheophyta</taxon>
        <taxon>Spermatophyta</taxon>
        <taxon>Magnoliopsida</taxon>
        <taxon>eudicotyledons</taxon>
        <taxon>Gunneridae</taxon>
        <taxon>Pentapetalae</taxon>
        <taxon>Caryophyllales</taxon>
        <taxon>Caryophyllaceae</taxon>
        <taxon>Caryophylleae</taxon>
        <taxon>Saponaria</taxon>
    </lineage>
</organism>
<reference evidence="6" key="1">
    <citation type="submission" date="2024-03" db="EMBL/GenBank/DDBJ databases">
        <title>WGS assembly of Saponaria officinalis var. Norfolk2.</title>
        <authorList>
            <person name="Jenkins J."/>
            <person name="Shu S."/>
            <person name="Grimwood J."/>
            <person name="Barry K."/>
            <person name="Goodstein D."/>
            <person name="Schmutz J."/>
            <person name="Leebens-Mack J."/>
            <person name="Osbourn A."/>
        </authorList>
    </citation>
    <scope>NUCLEOTIDE SEQUENCE [LARGE SCALE GENOMIC DNA]</scope>
    <source>
        <strain evidence="6">JIC</strain>
    </source>
</reference>
<evidence type="ECO:0000256" key="3">
    <source>
        <dbReference type="ARBA" id="ARBA00023128"/>
    </source>
</evidence>
<protein>
    <recommendedName>
        <fullName evidence="8">Protein misato homolog 1</fullName>
    </recommendedName>
</protein>
<accession>A0AAW1H552</accession>
<comment type="caution">
    <text evidence="6">The sequence shown here is derived from an EMBL/GenBank/DDBJ whole genome shotgun (WGS) entry which is preliminary data.</text>
</comment>
<evidence type="ECO:0008006" key="8">
    <source>
        <dbReference type="Google" id="ProtNLM"/>
    </source>
</evidence>
<dbReference type="GO" id="GO:0005739">
    <property type="term" value="C:mitochondrion"/>
    <property type="evidence" value="ECO:0007669"/>
    <property type="project" value="UniProtKB-SubCell"/>
</dbReference>
<feature type="domain" description="Misato Segment II tubulin-like" evidence="4">
    <location>
        <begin position="2"/>
        <end position="121"/>
    </location>
</feature>
<dbReference type="GO" id="GO:0007005">
    <property type="term" value="P:mitochondrion organization"/>
    <property type="evidence" value="ECO:0007669"/>
    <property type="project" value="InterPro"/>
</dbReference>
<dbReference type="CDD" id="cd06060">
    <property type="entry name" value="misato"/>
    <property type="match status" value="1"/>
</dbReference>
<evidence type="ECO:0000313" key="7">
    <source>
        <dbReference type="Proteomes" id="UP001443914"/>
    </source>
</evidence>
<dbReference type="SUPFAM" id="SSF52490">
    <property type="entry name" value="Tubulin nucleotide-binding domain-like"/>
    <property type="match status" value="1"/>
</dbReference>
<dbReference type="InterPro" id="IPR019605">
    <property type="entry name" value="Misato_II_tubulin-like"/>
</dbReference>
<dbReference type="Pfam" id="PF14881">
    <property type="entry name" value="Tubulin_3"/>
    <property type="match status" value="1"/>
</dbReference>
<comment type="subcellular location">
    <subcellularLocation>
        <location evidence="1">Mitochondrion</location>
    </subcellularLocation>
</comment>
<gene>
    <name evidence="6" type="ORF">RND81_12G015000</name>
</gene>
<proteinExistence type="inferred from homology"/>
<comment type="similarity">
    <text evidence="2">Belongs to the misato family.</text>
</comment>
<dbReference type="AlphaFoldDB" id="A0AAW1H552"/>
<dbReference type="Gene3D" id="3.40.50.1440">
    <property type="entry name" value="Tubulin/FtsZ, GTPase domain"/>
    <property type="match status" value="1"/>
</dbReference>
<sequence>MREVVTVQVGGFANFIGSHFWNFQDELLGLAGEPDSDPVFKNNGLNMDVLYRSGETQEGVLTYTPRLVSVNYQGTLGSMSSNGTLYSQPPESPPPVATWKGSLSVQRSQHQKRNLFLQRLHEEEQIPSSGVENGHTLSPHDNQDKSIVESLENDVHFWTDFSKVHYHPQSLYELSGLWMDVEQFNSYGAGKDVFAESLGGEEMNDRLRFFLEECDHIQGIQFLVDDSGGFSSVAENFLVNVADEYSNTPVMLYTVRDPRSQMSSRSQKRNISRDLHDAVSFARLSPLCKLVVPVGLPSLSEVSTYLRVNDGKQYHCSAVYAAALHSLSLPFRMDLPGPSAISSCTYGALDVNGIVQTLSGQLRQNTVIMLDATMPAPCLTGSGKVAEEPILRNLQCLTPDVSEALEDSQSVETLVINGAFQSGGNRATVSEVQQAISAAYGHSIPRPRFCHLSVAACPLPIPLPFPSIFSDNVSQSGQLLGSPTPNSLSKGSLDVHSIPMAARLRSSHDVLPFLSNRVDNLRKYGIRRGALGGELLSSWGFGREEVEDMAETLSNLVKVLDPFSDGSSDSD</sequence>
<evidence type="ECO:0000256" key="1">
    <source>
        <dbReference type="ARBA" id="ARBA00004173"/>
    </source>
</evidence>
<evidence type="ECO:0000313" key="6">
    <source>
        <dbReference type="EMBL" id="KAK9671232.1"/>
    </source>
</evidence>
<dbReference type="PANTHER" id="PTHR13391">
    <property type="entry name" value="MITOCHONDRIAL DISTRIBUTION REGULATOR MISATO"/>
    <property type="match status" value="1"/>
</dbReference>
<evidence type="ECO:0000256" key="2">
    <source>
        <dbReference type="ARBA" id="ARBA00008507"/>
    </source>
</evidence>
<dbReference type="PANTHER" id="PTHR13391:SF0">
    <property type="entry name" value="PROTEIN MISATO HOMOLOG 1"/>
    <property type="match status" value="1"/>
</dbReference>
<dbReference type="InterPro" id="IPR029209">
    <property type="entry name" value="DML1/Misato_tubulin"/>
</dbReference>
<dbReference type="InterPro" id="IPR049942">
    <property type="entry name" value="DML1/Misato"/>
</dbReference>
<evidence type="ECO:0000259" key="4">
    <source>
        <dbReference type="Pfam" id="PF10644"/>
    </source>
</evidence>
<dbReference type="Proteomes" id="UP001443914">
    <property type="component" value="Unassembled WGS sequence"/>
</dbReference>
<keyword evidence="7" id="KW-1185">Reference proteome</keyword>
<dbReference type="Pfam" id="PF10644">
    <property type="entry name" value="Misat_Tub_SegII"/>
    <property type="match status" value="1"/>
</dbReference>
<name>A0AAW1H552_SAPOF</name>
<dbReference type="InterPro" id="IPR036525">
    <property type="entry name" value="Tubulin/FtsZ_GTPase_sf"/>
</dbReference>
<evidence type="ECO:0000259" key="5">
    <source>
        <dbReference type="Pfam" id="PF14881"/>
    </source>
</evidence>
<dbReference type="EMBL" id="JBDFQZ010000012">
    <property type="protein sequence ID" value="KAK9671232.1"/>
    <property type="molecule type" value="Genomic_DNA"/>
</dbReference>
<keyword evidence="3" id="KW-0496">Mitochondrion</keyword>
<feature type="domain" description="DML1/Misato tubulin" evidence="5">
    <location>
        <begin position="153"/>
        <end position="332"/>
    </location>
</feature>